<dbReference type="InterPro" id="IPR006268">
    <property type="entry name" value="DAHP_syn_2"/>
</dbReference>
<protein>
    <submittedName>
        <fullName evidence="3">Phospho-2-dehydro-3-deoxyheptonate aldolase</fullName>
        <ecNumber evidence="3">2.5.1.54</ecNumber>
    </submittedName>
</protein>
<organism evidence="3">
    <name type="scientific">Chlamydia pneumoniae</name>
    <name type="common">Chlamydophila pneumoniae</name>
    <dbReference type="NCBI Taxonomy" id="83558"/>
    <lineage>
        <taxon>Bacteria</taxon>
        <taxon>Pseudomonadati</taxon>
        <taxon>Chlamydiota</taxon>
        <taxon>Chlamydiia</taxon>
        <taxon>Chlamydiales</taxon>
        <taxon>Chlamydiaceae</taxon>
        <taxon>Chlamydia/Chlamydophila group</taxon>
        <taxon>Chlamydia</taxon>
    </lineage>
</organism>
<dbReference type="InterPro" id="IPR052899">
    <property type="entry name" value="Class-I_DAHP_synthase"/>
</dbReference>
<accession>A0A0F7WW48</accession>
<dbReference type="InterPro" id="IPR006218">
    <property type="entry name" value="DAHP1/KDSA"/>
</dbReference>
<reference evidence="3" key="1">
    <citation type="submission" date="2015-05" db="EMBL/GenBank/DDBJ databases">
        <authorList>
            <person name="Rattei Thomas"/>
        </authorList>
    </citation>
    <scope>NUCLEOTIDE SEQUENCE</scope>
    <source>
        <strain evidence="3">DC9</strain>
    </source>
</reference>
<evidence type="ECO:0000313" key="3">
    <source>
        <dbReference type="EMBL" id="CRI42599.1"/>
    </source>
</evidence>
<dbReference type="EMBL" id="LN847049">
    <property type="protein sequence ID" value="CRI42599.1"/>
    <property type="molecule type" value="Genomic_DNA"/>
</dbReference>
<sequence length="285" mass="31395">MHEVLILTFTYPLPRTLKQHPDEVHTVPISPNLSFGEGSPILIAGPCTLESYEHTVSSALTVKEAGAQVFRGSIRKPRTSPFSFQGWEKECVLWHKEAQRIHGLPTETEVLDVRDVEITAEHVDILRIGAKNMHNTPLLQEVSKSHRPIILKRSPAATLEEWLCAAEYILASSPSCPGVILCERGIRTFEHSTRYTLDLNTVALLKEISSLPVIVDPSHAAGKRSLVLPLASAGLSVGADGLMIEVHAHPEKALCDAKQQITPEELHLFAKKHFCPSESRAHAIS</sequence>
<evidence type="ECO:0000256" key="1">
    <source>
        <dbReference type="ARBA" id="ARBA00022679"/>
    </source>
</evidence>
<dbReference type="PANTHER" id="PTHR43018">
    <property type="entry name" value="PHOSPHO-2-DEHYDRO-3-DEOXYHEPTONATE ALDOLASE"/>
    <property type="match status" value="1"/>
</dbReference>
<name>A0A0F7WW48_CHLPN</name>
<dbReference type="SUPFAM" id="SSF51569">
    <property type="entry name" value="Aldolase"/>
    <property type="match status" value="1"/>
</dbReference>
<dbReference type="GO" id="GO:0009073">
    <property type="term" value="P:aromatic amino acid family biosynthetic process"/>
    <property type="evidence" value="ECO:0007669"/>
    <property type="project" value="InterPro"/>
</dbReference>
<gene>
    <name evidence="3" type="primary">aroF</name>
    <name evidence="3" type="ORF">BN1224_DC9_BS_00820</name>
</gene>
<dbReference type="Gene3D" id="3.20.20.70">
    <property type="entry name" value="Aldolase class I"/>
    <property type="match status" value="1"/>
</dbReference>
<dbReference type="GO" id="GO:0016832">
    <property type="term" value="F:aldehyde-lyase activity"/>
    <property type="evidence" value="ECO:0007669"/>
    <property type="project" value="InterPro"/>
</dbReference>
<dbReference type="PANTHER" id="PTHR43018:SF1">
    <property type="entry name" value="PROTEIN AROA(G)"/>
    <property type="match status" value="1"/>
</dbReference>
<proteinExistence type="predicted"/>
<dbReference type="Pfam" id="PF00793">
    <property type="entry name" value="DAHP_synth_1"/>
    <property type="match status" value="1"/>
</dbReference>
<evidence type="ECO:0000259" key="2">
    <source>
        <dbReference type="Pfam" id="PF00793"/>
    </source>
</evidence>
<keyword evidence="1 3" id="KW-0808">Transferase</keyword>
<dbReference type="NCBIfam" id="TIGR01361">
    <property type="entry name" value="DAHP_synth_Bsub"/>
    <property type="match status" value="1"/>
</dbReference>
<dbReference type="GO" id="GO:0003849">
    <property type="term" value="F:3-deoxy-7-phosphoheptulonate synthase activity"/>
    <property type="evidence" value="ECO:0007669"/>
    <property type="project" value="UniProtKB-EC"/>
</dbReference>
<dbReference type="NCBIfam" id="NF006421">
    <property type="entry name" value="PRK08673.1"/>
    <property type="match status" value="1"/>
</dbReference>
<dbReference type="AlphaFoldDB" id="A0A0F7WW48"/>
<dbReference type="InterPro" id="IPR013785">
    <property type="entry name" value="Aldolase_TIM"/>
</dbReference>
<feature type="domain" description="DAHP synthetase I/KDSA" evidence="2">
    <location>
        <begin position="31"/>
        <end position="271"/>
    </location>
</feature>
<dbReference type="EC" id="2.5.1.54" evidence="3"/>